<dbReference type="RefSeq" id="XP_018069313.1">
    <property type="nucleotide sequence ID" value="XM_018220076.1"/>
</dbReference>
<dbReference type="Proteomes" id="UP000070700">
    <property type="component" value="Unassembled WGS sequence"/>
</dbReference>
<protein>
    <submittedName>
        <fullName evidence="1">Uncharacterized protein</fullName>
    </submittedName>
</protein>
<dbReference type="GeneID" id="28829802"/>
<keyword evidence="2" id="KW-1185">Reference proteome</keyword>
<accession>A0A194X448</accession>
<dbReference type="AlphaFoldDB" id="A0A194X448"/>
<evidence type="ECO:0000313" key="2">
    <source>
        <dbReference type="Proteomes" id="UP000070700"/>
    </source>
</evidence>
<dbReference type="InParanoid" id="A0A194X448"/>
<evidence type="ECO:0000313" key="1">
    <source>
        <dbReference type="EMBL" id="KUJ14958.1"/>
    </source>
</evidence>
<gene>
    <name evidence="1" type="ORF">LY89DRAFT_736016</name>
</gene>
<name>A0A194X448_MOLSC</name>
<dbReference type="EMBL" id="KQ947419">
    <property type="protein sequence ID" value="KUJ14958.1"/>
    <property type="molecule type" value="Genomic_DNA"/>
</dbReference>
<reference evidence="1 2" key="1">
    <citation type="submission" date="2015-10" db="EMBL/GenBank/DDBJ databases">
        <title>Full genome of DAOMC 229536 Phialocephala scopiformis, a fungal endophyte of spruce producing the potent anti-insectan compound rugulosin.</title>
        <authorList>
            <consortium name="DOE Joint Genome Institute"/>
            <person name="Walker A.K."/>
            <person name="Frasz S.L."/>
            <person name="Seifert K.A."/>
            <person name="Miller J.D."/>
            <person name="Mondo S.J."/>
            <person name="Labutti K."/>
            <person name="Lipzen A."/>
            <person name="Dockter R."/>
            <person name="Kennedy M."/>
            <person name="Grigoriev I.V."/>
            <person name="Spatafora J.W."/>
        </authorList>
    </citation>
    <scope>NUCLEOTIDE SEQUENCE [LARGE SCALE GENOMIC DNA]</scope>
    <source>
        <strain evidence="1 2">CBS 120377</strain>
    </source>
</reference>
<organism evidence="1 2">
    <name type="scientific">Mollisia scopiformis</name>
    <name type="common">Conifer needle endophyte fungus</name>
    <name type="synonym">Phialocephala scopiformis</name>
    <dbReference type="NCBI Taxonomy" id="149040"/>
    <lineage>
        <taxon>Eukaryota</taxon>
        <taxon>Fungi</taxon>
        <taxon>Dikarya</taxon>
        <taxon>Ascomycota</taxon>
        <taxon>Pezizomycotina</taxon>
        <taxon>Leotiomycetes</taxon>
        <taxon>Helotiales</taxon>
        <taxon>Mollisiaceae</taxon>
        <taxon>Mollisia</taxon>
    </lineage>
</organism>
<sequence>MTVYSKRKENVPLANVDQVGAITNEGRLSITESDLGIPQYPTEERPTIYTSDMISHMPRAPPRALLARRTVEDSPNTLDMRQALQETELPLPKAVRTVSPVQDDRIWFNRWFDIPERERKEPSFINRPARVLDTRGRAARTFDIPTDIQQDPFFPPVFTEWVGRKVAYVVGIFRGLIRGNRVVEADVEAGEGTYRAEIVAPEEAENTSEQDNVAVADIEDAVNDVATDADS</sequence>
<proteinExistence type="predicted"/>
<dbReference type="KEGG" id="psco:LY89DRAFT_736016"/>